<proteinExistence type="predicted"/>
<name>A0A9W5WWI5_BABOV</name>
<evidence type="ECO:0000313" key="2">
    <source>
        <dbReference type="Proteomes" id="UP001057455"/>
    </source>
</evidence>
<organism evidence="1 2">
    <name type="scientific">Babesia ovis</name>
    <dbReference type="NCBI Taxonomy" id="5869"/>
    <lineage>
        <taxon>Eukaryota</taxon>
        <taxon>Sar</taxon>
        <taxon>Alveolata</taxon>
        <taxon>Apicomplexa</taxon>
        <taxon>Aconoidasida</taxon>
        <taxon>Piroplasmida</taxon>
        <taxon>Babesiidae</taxon>
        <taxon>Babesia</taxon>
    </lineage>
</organism>
<gene>
    <name evidence="1" type="ORF">BaOVIS_028860</name>
</gene>
<sequence length="165" mass="17858">MSLSCRHIDGSQCRTYPDDDTNVIVLLDVHLQLCDLLLSHSRKRLVRGHFLGGEEAEEAGLVLNLSLGACLLGPLVSLDLGDRLTGHILVRVPVNLSGFGALQKGLHLAVNHFHGVLLGQDLVGEVRILVKGHDDSEGLLFQGLQKLGLDIGQVGQHCFIAEFDD</sequence>
<accession>A0A9W5WWI5</accession>
<dbReference type="EMBL" id="BLIY01000022">
    <property type="protein sequence ID" value="GFE55482.1"/>
    <property type="molecule type" value="Genomic_DNA"/>
</dbReference>
<reference evidence="1" key="1">
    <citation type="submission" date="2019-12" db="EMBL/GenBank/DDBJ databases">
        <title>Genome sequence of Babesia ovis.</title>
        <authorList>
            <person name="Yamagishi J."/>
            <person name="Sevinc F."/>
            <person name="Xuan X."/>
        </authorList>
    </citation>
    <scope>NUCLEOTIDE SEQUENCE</scope>
    <source>
        <strain evidence="1">Selcuk</strain>
    </source>
</reference>
<protein>
    <submittedName>
        <fullName evidence="1">Probable enoyl- mitochondrial-like, putative</fullName>
    </submittedName>
</protein>
<keyword evidence="2" id="KW-1185">Reference proteome</keyword>
<evidence type="ECO:0000313" key="1">
    <source>
        <dbReference type="EMBL" id="GFE55482.1"/>
    </source>
</evidence>
<dbReference type="AlphaFoldDB" id="A0A9W5WWI5"/>
<comment type="caution">
    <text evidence="1">The sequence shown here is derived from an EMBL/GenBank/DDBJ whole genome shotgun (WGS) entry which is preliminary data.</text>
</comment>
<dbReference type="Proteomes" id="UP001057455">
    <property type="component" value="Unassembled WGS sequence"/>
</dbReference>